<accession>A0AAW0G1T7</accession>
<evidence type="ECO:0000256" key="2">
    <source>
        <dbReference type="ARBA" id="ARBA00023117"/>
    </source>
</evidence>
<dbReference type="GO" id="GO:0010484">
    <property type="term" value="F:histone H3 acetyltransferase activity"/>
    <property type="evidence" value="ECO:0007669"/>
    <property type="project" value="TreeGrafter"/>
</dbReference>
<evidence type="ECO:0000256" key="1">
    <source>
        <dbReference type="ARBA" id="ARBA00022679"/>
    </source>
</evidence>
<dbReference type="InterPro" id="IPR037800">
    <property type="entry name" value="GCN5"/>
</dbReference>
<keyword evidence="2 4" id="KW-0103">Bromodomain</keyword>
<keyword evidence="7" id="KW-1185">Reference proteome</keyword>
<dbReference type="AlphaFoldDB" id="A0AAW0G1T7"/>
<evidence type="ECO:0000256" key="3">
    <source>
        <dbReference type="ARBA" id="ARBA00023315"/>
    </source>
</evidence>
<evidence type="ECO:0000313" key="7">
    <source>
        <dbReference type="Proteomes" id="UP001385951"/>
    </source>
</evidence>
<dbReference type="PANTHER" id="PTHR45750:SF3">
    <property type="entry name" value="HISTONE ACETYLTRANSFERASE"/>
    <property type="match status" value="1"/>
</dbReference>
<dbReference type="GO" id="GO:0045944">
    <property type="term" value="P:positive regulation of transcription by RNA polymerase II"/>
    <property type="evidence" value="ECO:0007669"/>
    <property type="project" value="TreeGrafter"/>
</dbReference>
<dbReference type="Pfam" id="PF00439">
    <property type="entry name" value="Bromodomain"/>
    <property type="match status" value="1"/>
</dbReference>
<dbReference type="PROSITE" id="PS00633">
    <property type="entry name" value="BROMODOMAIN_1"/>
    <property type="match status" value="1"/>
</dbReference>
<protein>
    <recommendedName>
        <fullName evidence="5">Bromo domain-containing protein</fullName>
    </recommendedName>
</protein>
<name>A0AAW0G1T7_9APHY</name>
<dbReference type="SMART" id="SM00297">
    <property type="entry name" value="BROMO"/>
    <property type="match status" value="1"/>
</dbReference>
<reference evidence="6 7" key="1">
    <citation type="submission" date="2022-09" db="EMBL/GenBank/DDBJ databases">
        <authorList>
            <person name="Palmer J.M."/>
        </authorList>
    </citation>
    <scope>NUCLEOTIDE SEQUENCE [LARGE SCALE GENOMIC DNA]</scope>
    <source>
        <strain evidence="6 7">DSM 7382</strain>
    </source>
</reference>
<dbReference type="GO" id="GO:0000123">
    <property type="term" value="C:histone acetyltransferase complex"/>
    <property type="evidence" value="ECO:0007669"/>
    <property type="project" value="TreeGrafter"/>
</dbReference>
<dbReference type="InterPro" id="IPR001487">
    <property type="entry name" value="Bromodomain"/>
</dbReference>
<evidence type="ECO:0000313" key="6">
    <source>
        <dbReference type="EMBL" id="KAK7683517.1"/>
    </source>
</evidence>
<sequence length="252" mass="29411">MLMNHFKAHIRQTYPTINRFLTYADNYAVGYFKKQGFTKEVTLDPSLWIGYIKDYDGGTIMECTMLPKVDYLRIKDIIHAQREAVIDKITEKSTSHVVYPGLRWWKKGRTGPIDPEHVPGLRELGWSPAVAALTKRPDPHDGERVTMKRLLAELERHPKSWPFMQPVNPDEVPDYYNHIQKPMDFSTMEHKIETNQYTTLDGFITDAKLIFSNCKWYNGPDTVYHKAAITMEKFFKEQLSLLKGTGKRKREN</sequence>
<dbReference type="SUPFAM" id="SSF55729">
    <property type="entry name" value="Acyl-CoA N-acyltransferases (Nat)"/>
    <property type="match status" value="1"/>
</dbReference>
<dbReference type="Gene3D" id="1.20.920.10">
    <property type="entry name" value="Bromodomain-like"/>
    <property type="match status" value="1"/>
</dbReference>
<dbReference type="Gene3D" id="3.40.630.30">
    <property type="match status" value="1"/>
</dbReference>
<dbReference type="InterPro" id="IPR018359">
    <property type="entry name" value="Bromodomain_CS"/>
</dbReference>
<dbReference type="Proteomes" id="UP001385951">
    <property type="component" value="Unassembled WGS sequence"/>
</dbReference>
<dbReference type="PRINTS" id="PR00503">
    <property type="entry name" value="BROMODOMAIN"/>
</dbReference>
<feature type="domain" description="Bromo" evidence="5">
    <location>
        <begin position="155"/>
        <end position="225"/>
    </location>
</feature>
<evidence type="ECO:0000259" key="5">
    <source>
        <dbReference type="PROSITE" id="PS50014"/>
    </source>
</evidence>
<keyword evidence="3" id="KW-0012">Acyltransferase</keyword>
<dbReference type="PROSITE" id="PS50014">
    <property type="entry name" value="BROMODOMAIN_2"/>
    <property type="match status" value="1"/>
</dbReference>
<keyword evidence="1" id="KW-0808">Transferase</keyword>
<dbReference type="SUPFAM" id="SSF47370">
    <property type="entry name" value="Bromodomain"/>
    <property type="match status" value="1"/>
</dbReference>
<proteinExistence type="predicted"/>
<dbReference type="InterPro" id="IPR036427">
    <property type="entry name" value="Bromodomain-like_sf"/>
</dbReference>
<dbReference type="PANTHER" id="PTHR45750">
    <property type="entry name" value="GH11602P"/>
    <property type="match status" value="1"/>
</dbReference>
<dbReference type="CDD" id="cd05509">
    <property type="entry name" value="Bromo_gcn5_like"/>
    <property type="match status" value="1"/>
</dbReference>
<organism evidence="6 7">
    <name type="scientific">Cerrena zonata</name>
    <dbReference type="NCBI Taxonomy" id="2478898"/>
    <lineage>
        <taxon>Eukaryota</taxon>
        <taxon>Fungi</taxon>
        <taxon>Dikarya</taxon>
        <taxon>Basidiomycota</taxon>
        <taxon>Agaricomycotina</taxon>
        <taxon>Agaricomycetes</taxon>
        <taxon>Polyporales</taxon>
        <taxon>Cerrenaceae</taxon>
        <taxon>Cerrena</taxon>
    </lineage>
</organism>
<comment type="caution">
    <text evidence="6">The sequence shown here is derived from an EMBL/GenBank/DDBJ whole genome shotgun (WGS) entry which is preliminary data.</text>
</comment>
<dbReference type="InterPro" id="IPR016181">
    <property type="entry name" value="Acyl_CoA_acyltransferase"/>
</dbReference>
<gene>
    <name evidence="6" type="ORF">QCA50_013351</name>
</gene>
<evidence type="ECO:0000256" key="4">
    <source>
        <dbReference type="PROSITE-ProRule" id="PRU00035"/>
    </source>
</evidence>
<dbReference type="EMBL" id="JASBNA010000030">
    <property type="protein sequence ID" value="KAK7683517.1"/>
    <property type="molecule type" value="Genomic_DNA"/>
</dbReference>